<sequence length="153" mass="16562">GDSEIVAAFDAAIDSKDLSAEERFQFSMRKLEFLEELGNDVGRVTLHIEKHLAFEKSFEIAPSMTIFHGKKMPLHKEILPQQLVMSNPTQQNSTITNNIIINAAVTNSANIEPKMEPSVEGAVGNGGAEVGDGIAGGEEGDDLPSEAKRIKLE</sequence>
<dbReference type="AlphaFoldDB" id="A0A183CSQ3"/>
<reference evidence="2" key="1">
    <citation type="submission" date="2014-05" db="EMBL/GenBank/DDBJ databases">
        <title>The genome and life-stage specific transcriptomes of Globodera pallida elucidate key aspects of plant parasitism by a cyst nematode.</title>
        <authorList>
            <person name="Cotton J.A."/>
            <person name="Lilley C.J."/>
            <person name="Jones L.M."/>
            <person name="Kikuchi T."/>
            <person name="Reid A.J."/>
            <person name="Thorpe P."/>
            <person name="Tsai I.J."/>
            <person name="Beasley H."/>
            <person name="Blok V."/>
            <person name="Cock P.J.A."/>
            <person name="Van den Akker S.E."/>
            <person name="Holroyd N."/>
            <person name="Hunt M."/>
            <person name="Mantelin S."/>
            <person name="Naghra H."/>
            <person name="Pain A."/>
            <person name="Palomares-Rius J.E."/>
            <person name="Zarowiecki M."/>
            <person name="Berriman M."/>
            <person name="Jones J.T."/>
            <person name="Urwin P.E."/>
        </authorList>
    </citation>
    <scope>NUCLEOTIDE SEQUENCE [LARGE SCALE GENOMIC DNA]</scope>
    <source>
        <strain evidence="2">Lindley</strain>
    </source>
</reference>
<protein>
    <submittedName>
        <fullName evidence="3">Chorein_N domain-containing protein</fullName>
    </submittedName>
</protein>
<dbReference type="Proteomes" id="UP000050741">
    <property type="component" value="Unassembled WGS sequence"/>
</dbReference>
<reference evidence="3" key="2">
    <citation type="submission" date="2016-06" db="UniProtKB">
        <authorList>
            <consortium name="WormBaseParasite"/>
        </authorList>
    </citation>
    <scope>IDENTIFICATION</scope>
</reference>
<feature type="compositionally biased region" description="Gly residues" evidence="1">
    <location>
        <begin position="123"/>
        <end position="137"/>
    </location>
</feature>
<keyword evidence="2" id="KW-1185">Reference proteome</keyword>
<feature type="region of interest" description="Disordered" evidence="1">
    <location>
        <begin position="116"/>
        <end position="153"/>
    </location>
</feature>
<evidence type="ECO:0000313" key="3">
    <source>
        <dbReference type="WBParaSite" id="GPLIN_001591100"/>
    </source>
</evidence>
<proteinExistence type="predicted"/>
<dbReference type="WBParaSite" id="GPLIN_001591100">
    <property type="protein sequence ID" value="GPLIN_001591100"/>
    <property type="gene ID" value="GPLIN_001591100"/>
</dbReference>
<evidence type="ECO:0000313" key="2">
    <source>
        <dbReference type="Proteomes" id="UP000050741"/>
    </source>
</evidence>
<organism evidence="2 3">
    <name type="scientific">Globodera pallida</name>
    <name type="common">Potato cyst nematode worm</name>
    <name type="synonym">Heterodera pallida</name>
    <dbReference type="NCBI Taxonomy" id="36090"/>
    <lineage>
        <taxon>Eukaryota</taxon>
        <taxon>Metazoa</taxon>
        <taxon>Ecdysozoa</taxon>
        <taxon>Nematoda</taxon>
        <taxon>Chromadorea</taxon>
        <taxon>Rhabditida</taxon>
        <taxon>Tylenchina</taxon>
        <taxon>Tylenchomorpha</taxon>
        <taxon>Tylenchoidea</taxon>
        <taxon>Heteroderidae</taxon>
        <taxon>Heteroderinae</taxon>
        <taxon>Globodera</taxon>
    </lineage>
</organism>
<name>A0A183CSQ3_GLOPA</name>
<accession>A0A183CSQ3</accession>
<evidence type="ECO:0000256" key="1">
    <source>
        <dbReference type="SAM" id="MobiDB-lite"/>
    </source>
</evidence>